<proteinExistence type="predicted"/>
<dbReference type="EMBL" id="AP027041">
    <property type="protein sequence ID" value="BDU16514.1"/>
    <property type="molecule type" value="Genomic_DNA"/>
</dbReference>
<gene>
    <name evidence="1" type="ORF">LA521A_17150</name>
</gene>
<organism evidence="1 2">
    <name type="scientific">Lysobacter auxotrophicus</name>
    <dbReference type="NCBI Taxonomy" id="2992573"/>
    <lineage>
        <taxon>Bacteria</taxon>
        <taxon>Pseudomonadati</taxon>
        <taxon>Pseudomonadota</taxon>
        <taxon>Gammaproteobacteria</taxon>
        <taxon>Lysobacterales</taxon>
        <taxon>Lysobacteraceae</taxon>
        <taxon>Lysobacter</taxon>
    </lineage>
</organism>
<evidence type="ECO:0000313" key="1">
    <source>
        <dbReference type="EMBL" id="BDU16514.1"/>
    </source>
</evidence>
<reference evidence="1 2" key="1">
    <citation type="journal article" date="2023" name="Int. J. Syst. Evol. Microbiol.">
        <title>Physiological and genomic analyses of cobalamin (vitamin B12)-auxotrophy of Lysobacter auxotrophicus sp. nov., a methionine-auxotrophic chitinolytic bacterium isolated from chitin-treated soil.</title>
        <authorList>
            <person name="Saito A."/>
            <person name="Dohra H."/>
            <person name="Hamada M."/>
            <person name="Moriuchi R."/>
            <person name="Kotsuchibashi Y."/>
            <person name="Mori K."/>
        </authorList>
    </citation>
    <scope>NUCLEOTIDE SEQUENCE [LARGE SCALE GENOMIC DNA]</scope>
    <source>
        <strain evidence="1 2">5-21a</strain>
    </source>
</reference>
<sequence length="129" mass="13882">MAVIYVYVDGSDNHAVETQLLTEFTTLADEWSALGANVVNDRDNGTPDLRGEDLPDWFIGLNIPAASLSPTAARRLIHFIKGLSEQTGREFVVGLGAPSGVSEDLFFLGRDAGDQQLAQLLSIAVPQEP</sequence>
<name>A0ABN6UJU1_9GAMM</name>
<dbReference type="Proteomes" id="UP001317822">
    <property type="component" value="Chromosome"/>
</dbReference>
<protein>
    <submittedName>
        <fullName evidence="1">Uncharacterized protein</fullName>
    </submittedName>
</protein>
<dbReference type="RefSeq" id="WP_281781898.1">
    <property type="nucleotide sequence ID" value="NZ_AP027041.1"/>
</dbReference>
<evidence type="ECO:0000313" key="2">
    <source>
        <dbReference type="Proteomes" id="UP001317822"/>
    </source>
</evidence>
<keyword evidence="2" id="KW-1185">Reference proteome</keyword>
<accession>A0ABN6UJU1</accession>